<dbReference type="PANTHER" id="PTHR43735">
    <property type="entry name" value="APOPTOSIS-INDUCING FACTOR 1"/>
    <property type="match status" value="1"/>
</dbReference>
<dbReference type="GO" id="GO:0050660">
    <property type="term" value="F:flavin adenine dinucleotide binding"/>
    <property type="evidence" value="ECO:0007669"/>
    <property type="project" value="TreeGrafter"/>
</dbReference>
<dbReference type="Gene3D" id="3.50.50.100">
    <property type="match status" value="1"/>
</dbReference>
<dbReference type="InterPro" id="IPR036188">
    <property type="entry name" value="FAD/NAD-bd_sf"/>
</dbReference>
<accession>W9ZSV5</accession>
<dbReference type="GO" id="GO:0005737">
    <property type="term" value="C:cytoplasm"/>
    <property type="evidence" value="ECO:0007669"/>
    <property type="project" value="TreeGrafter"/>
</dbReference>
<dbReference type="SUPFAM" id="SSF51905">
    <property type="entry name" value="FAD/NAD(P)-binding domain"/>
    <property type="match status" value="1"/>
</dbReference>
<dbReference type="PRINTS" id="PR00368">
    <property type="entry name" value="FADPNR"/>
</dbReference>
<dbReference type="VEuPathDB" id="FungiDB:FOMG_19092"/>
<dbReference type="GO" id="GO:0004174">
    <property type="term" value="F:electron-transferring-flavoprotein dehydrogenase activity"/>
    <property type="evidence" value="ECO:0007669"/>
    <property type="project" value="TreeGrafter"/>
</dbReference>
<organism evidence="2">
    <name type="scientific">Fusarium oxysporum f. sp. melonis 26406</name>
    <dbReference type="NCBI Taxonomy" id="1089452"/>
    <lineage>
        <taxon>Eukaryota</taxon>
        <taxon>Fungi</taxon>
        <taxon>Dikarya</taxon>
        <taxon>Ascomycota</taxon>
        <taxon>Pezizomycotina</taxon>
        <taxon>Sordariomycetes</taxon>
        <taxon>Hypocreomycetidae</taxon>
        <taxon>Hypocreales</taxon>
        <taxon>Nectriaceae</taxon>
        <taxon>Fusarium</taxon>
        <taxon>Fusarium oxysporum species complex</taxon>
    </lineage>
</organism>
<protein>
    <recommendedName>
        <fullName evidence="1">FAD/NAD(P)-binding domain-containing protein</fullName>
    </recommendedName>
</protein>
<sequence length="426" mass="46375">MAPDSVRIFTNFTSMIFESSAKIVSQQVHAAYHRLTYQASPDARNVVVLGGSFAGLQLAKRLSQSLPSGFRVVLVEKNSHFNFTFNFPRYSVVGEERKAFIPYTNAFGRAPEGSWILVRDTVSRVADGEVLLESGQILSFAYLAIATGFQQPLPARMVSSDRDEACADLRALRAKIKQAEKIAIVGGGPVGVQLSTDIKNVFPHKDVLLVHSRDRLLTSFGERLSNYVESKLEKMGIHIVLGERPQILPTMAKGTEVGQGGIQESGVLQFQDGRQAEFDLIIPCTGGTPNTGFLTSFIPSGFSSTTGRVLVRPTLQLVDDAHPHIFALGDIAESNGPKMGRAAMAQADLVCENIVAMVKGTMLCDYEPKVIDGMLKLSLGLEDNVTYVVDGKGGDIMVPGKTKNLDLEVNQAWWYLNGNMKAEIHG</sequence>
<evidence type="ECO:0000259" key="1">
    <source>
        <dbReference type="Pfam" id="PF07992"/>
    </source>
</evidence>
<dbReference type="EMBL" id="KI980408">
    <property type="protein sequence ID" value="EXK24171.1"/>
    <property type="molecule type" value="Genomic_DNA"/>
</dbReference>
<name>W9ZSV5_FUSOX</name>
<reference evidence="2" key="1">
    <citation type="submission" date="2012-04" db="EMBL/GenBank/DDBJ databases">
        <title>The Genome Sequence of Fusarium oxysporum melonis.</title>
        <authorList>
            <consortium name="The Broad Institute Genome Sequencing Platform"/>
            <person name="Ma L.-J."/>
            <person name="Gale L.R."/>
            <person name="Schwartz D.C."/>
            <person name="Zhou S."/>
            <person name="Corby-Kistler H."/>
            <person name="Young S.K."/>
            <person name="Zeng Q."/>
            <person name="Gargeya S."/>
            <person name="Fitzgerald M."/>
            <person name="Haas B."/>
            <person name="Abouelleil A."/>
            <person name="Alvarado L."/>
            <person name="Arachchi H.M."/>
            <person name="Berlin A."/>
            <person name="Brown A."/>
            <person name="Chapman S.B."/>
            <person name="Chen Z."/>
            <person name="Dunbar C."/>
            <person name="Freedman E."/>
            <person name="Gearin G."/>
            <person name="Goldberg J."/>
            <person name="Griggs A."/>
            <person name="Gujja S."/>
            <person name="Heiman D."/>
            <person name="Howarth C."/>
            <person name="Larson L."/>
            <person name="Lui A."/>
            <person name="MacDonald P.J.P."/>
            <person name="Montmayeur A."/>
            <person name="Murphy C."/>
            <person name="Neiman D."/>
            <person name="Pearson M."/>
            <person name="Priest M."/>
            <person name="Roberts A."/>
            <person name="Saif S."/>
            <person name="Shea T."/>
            <person name="Shenoy N."/>
            <person name="Sisk P."/>
            <person name="Stolte C."/>
            <person name="Sykes S."/>
            <person name="Wortman J."/>
            <person name="Nusbaum C."/>
            <person name="Birren B."/>
        </authorList>
    </citation>
    <scope>NUCLEOTIDE SEQUENCE</scope>
    <source>
        <strain evidence="2">26406</strain>
    </source>
</reference>
<gene>
    <name evidence="2" type="ORF">FOMG_19092</name>
</gene>
<proteinExistence type="predicted"/>
<dbReference type="InterPro" id="IPR023753">
    <property type="entry name" value="FAD/NAD-binding_dom"/>
</dbReference>
<dbReference type="HOGENOM" id="CLU_019845_0_0_1"/>
<evidence type="ECO:0000313" key="2">
    <source>
        <dbReference type="EMBL" id="EXK24171.1"/>
    </source>
</evidence>
<dbReference type="OrthoDB" id="202203at2759"/>
<feature type="domain" description="FAD/NAD(P)-binding" evidence="1">
    <location>
        <begin position="45"/>
        <end position="347"/>
    </location>
</feature>
<reference evidence="2" key="2">
    <citation type="submission" date="2014-02" db="EMBL/GenBank/DDBJ databases">
        <title>Annotation of the Genome Sequence of Fusarium oxysporum f. sp. melonis 26406.</title>
        <authorList>
            <consortium name="The Broad Institute Genomics Platform"/>
            <person name="Ma L.-J."/>
            <person name="Corby-Kistler H."/>
            <person name="Broz K."/>
            <person name="Gale L.R."/>
            <person name="Jonkers W."/>
            <person name="O'Donnell K."/>
            <person name="Ploetz R."/>
            <person name="Steinberg C."/>
            <person name="Schwartz D.C."/>
            <person name="VanEtten H."/>
            <person name="Zhou S."/>
            <person name="Young S.K."/>
            <person name="Zeng Q."/>
            <person name="Gargeya S."/>
            <person name="Fitzgerald M."/>
            <person name="Abouelleil A."/>
            <person name="Alvarado L."/>
            <person name="Chapman S.B."/>
            <person name="Gainer-Dewar J."/>
            <person name="Goldberg J."/>
            <person name="Griggs A."/>
            <person name="Gujja S."/>
            <person name="Hansen M."/>
            <person name="Howarth C."/>
            <person name="Imamovic A."/>
            <person name="Ireland A."/>
            <person name="Larimer J."/>
            <person name="McCowan C."/>
            <person name="Murphy C."/>
            <person name="Pearson M."/>
            <person name="Poon T.W."/>
            <person name="Priest M."/>
            <person name="Roberts A."/>
            <person name="Saif S."/>
            <person name="Shea T."/>
            <person name="Sykes S."/>
            <person name="Wortman J."/>
            <person name="Nusbaum C."/>
            <person name="Birren B."/>
        </authorList>
    </citation>
    <scope>NUCLEOTIDE SEQUENCE</scope>
    <source>
        <strain evidence="2">26406</strain>
    </source>
</reference>
<dbReference type="PANTHER" id="PTHR43735:SF5">
    <property type="entry name" value="FAD_NAD(P)-BINDING DOMAIN-CONTAINING PROTEIN"/>
    <property type="match status" value="1"/>
</dbReference>
<dbReference type="Pfam" id="PF07992">
    <property type="entry name" value="Pyr_redox_2"/>
    <property type="match status" value="1"/>
</dbReference>
<dbReference type="Proteomes" id="UP000030703">
    <property type="component" value="Unassembled WGS sequence"/>
</dbReference>
<dbReference type="AlphaFoldDB" id="W9ZSV5"/>